<evidence type="ECO:0000313" key="12">
    <source>
        <dbReference type="Proteomes" id="UP000006078"/>
    </source>
</evidence>
<organism evidence="10 13">
    <name type="scientific">Corynebacterium otitidis ATCC 51513</name>
    <dbReference type="NCBI Taxonomy" id="883169"/>
    <lineage>
        <taxon>Bacteria</taxon>
        <taxon>Bacillati</taxon>
        <taxon>Actinomycetota</taxon>
        <taxon>Actinomycetes</taxon>
        <taxon>Mycobacteriales</taxon>
        <taxon>Corynebacteriaceae</taxon>
        <taxon>Corynebacterium</taxon>
    </lineage>
</organism>
<comment type="similarity">
    <text evidence="8">Belongs to the binding-protein-dependent transport system permease family.</text>
</comment>
<accession>I7JW39</accession>
<feature type="domain" description="ABC transmembrane type-1" evidence="9">
    <location>
        <begin position="49"/>
        <end position="253"/>
    </location>
</feature>
<dbReference type="Gene3D" id="1.10.3720.10">
    <property type="entry name" value="MetI-like"/>
    <property type="match status" value="2"/>
</dbReference>
<dbReference type="PROSITE" id="PS50928">
    <property type="entry name" value="ABC_TM1"/>
    <property type="match status" value="2"/>
</dbReference>
<dbReference type="EMBL" id="AHAE01000032">
    <property type="protein sequence ID" value="EJZ82394.1"/>
    <property type="molecule type" value="Genomic_DNA"/>
</dbReference>
<dbReference type="AlphaFoldDB" id="I7JW39"/>
<evidence type="ECO:0000313" key="13">
    <source>
        <dbReference type="Proteomes" id="UP000011016"/>
    </source>
</evidence>
<dbReference type="PANTHER" id="PTHR43357">
    <property type="entry name" value="INNER MEMBRANE ABC TRANSPORTER PERMEASE PROTEIN YDCV"/>
    <property type="match status" value="1"/>
</dbReference>
<feature type="transmembrane region" description="Helical" evidence="8">
    <location>
        <begin position="449"/>
        <end position="471"/>
    </location>
</feature>
<dbReference type="GO" id="GO:0005886">
    <property type="term" value="C:plasma membrane"/>
    <property type="evidence" value="ECO:0007669"/>
    <property type="project" value="UniProtKB-SubCell"/>
</dbReference>
<feature type="transmembrane region" description="Helical" evidence="8">
    <location>
        <begin position="12"/>
        <end position="33"/>
    </location>
</feature>
<feature type="transmembrane region" description="Helical" evidence="8">
    <location>
        <begin position="125"/>
        <end position="147"/>
    </location>
</feature>
<keyword evidence="6 8" id="KW-1133">Transmembrane helix</keyword>
<reference evidence="10 13" key="1">
    <citation type="journal article" date="2012" name="J. Bacteriol.">
        <title>Draft Genome Sequence of Turicella otitidis ATCC 51513, Isolated from Middle Ear Fluid from a Child with Otitis Media.</title>
        <authorList>
            <person name="Brinkrolf K."/>
            <person name="Schneider J."/>
            <person name="Knecht M."/>
            <person name="Ruckert C."/>
            <person name="Tauch A."/>
        </authorList>
    </citation>
    <scope>NUCLEOTIDE SEQUENCE [LARGE SCALE GENOMIC DNA]</scope>
    <source>
        <strain evidence="10 13">ATCC 51513</strain>
    </source>
</reference>
<feature type="transmembrane region" description="Helical" evidence="8">
    <location>
        <begin position="477"/>
        <end position="496"/>
    </location>
</feature>
<feature type="transmembrane region" description="Helical" evidence="8">
    <location>
        <begin position="184"/>
        <end position="212"/>
    </location>
</feature>
<feature type="transmembrane region" description="Helical" evidence="8">
    <location>
        <begin position="86"/>
        <end position="105"/>
    </location>
</feature>
<dbReference type="InterPro" id="IPR000515">
    <property type="entry name" value="MetI-like"/>
</dbReference>
<keyword evidence="2 8" id="KW-0813">Transport</keyword>
<feature type="transmembrane region" description="Helical" evidence="8">
    <location>
        <begin position="508"/>
        <end position="526"/>
    </location>
</feature>
<feature type="transmembrane region" description="Helical" evidence="8">
    <location>
        <begin position="284"/>
        <end position="306"/>
    </location>
</feature>
<comment type="subcellular location">
    <subcellularLocation>
        <location evidence="1">Cell inner membrane</location>
        <topology evidence="1">Multi-pass membrane protein</topology>
    </subcellularLocation>
    <subcellularLocation>
        <location evidence="8">Cell membrane</location>
        <topology evidence="8">Multi-pass membrane protein</topology>
    </subcellularLocation>
</comment>
<evidence type="ECO:0000313" key="10">
    <source>
        <dbReference type="EMBL" id="CCI83601.1"/>
    </source>
</evidence>
<sequence length="540" mass="55034">MPSRVSLLRLALWLVVAGVILTPLGLVISLALGGNQLPELLSRGLGEAALNSLISTTVSAVLAVVIGTAVALLLDHSDAYGSGPLRLLLLSPLVMPPFVGAIAWLQLAGPNQGINRLVEGELWNIYGLDGVIVLLTLHSYPIVYVVVSAGLRAIPADLEQAAALSGAGPFTVLRTVTLPLLRPALLSAFTLTAVANLADFGIPAIIGSPAGVETLATMMYRFMESGTVSNPLQTVSTIGVVLLVLGVVAVIADFVVSRRAGRSRSDGGAAAITRLGALRLPATVVGWVLGLTATLAPILALVYRALLPAPGVPFTLETISLGNFTAALTNPRTSQAIATSVTLALSAALICGALGWLIALVTTRVPARSNVALTLTVLLPTALPGLIIGVGWLILGRYTGIYNTHWVILGAYVCAFTALVVQAVRGPLSSSPAAFEEAARVAGAGELRALLSTTGALALPAAVAGAALVAVTAVRELTVSVLLIAPGSTTLGVQLFNLQQAGNYNQAAALALLFAVVGVAALALVVRSPGRGTKKGASRA</sequence>
<feature type="transmembrane region" description="Helical" evidence="8">
    <location>
        <begin position="406"/>
        <end position="428"/>
    </location>
</feature>
<keyword evidence="4" id="KW-0997">Cell inner membrane</keyword>
<dbReference type="SUPFAM" id="SSF161098">
    <property type="entry name" value="MetI-like"/>
    <property type="match status" value="2"/>
</dbReference>
<evidence type="ECO:0000259" key="9">
    <source>
        <dbReference type="PROSITE" id="PS50928"/>
    </source>
</evidence>
<feature type="transmembrane region" description="Helical" evidence="8">
    <location>
        <begin position="337"/>
        <end position="359"/>
    </location>
</feature>
<evidence type="ECO:0000256" key="1">
    <source>
        <dbReference type="ARBA" id="ARBA00004429"/>
    </source>
</evidence>
<protein>
    <submittedName>
        <fullName evidence="10">Iron(III)-transport system permease protein</fullName>
    </submittedName>
</protein>
<feature type="transmembrane region" description="Helical" evidence="8">
    <location>
        <begin position="53"/>
        <end position="74"/>
    </location>
</feature>
<dbReference type="InterPro" id="IPR035906">
    <property type="entry name" value="MetI-like_sf"/>
</dbReference>
<name>I7JW39_9CORY</name>
<keyword evidence="5 8" id="KW-0812">Transmembrane</keyword>
<comment type="caution">
    <text evidence="10">The sequence shown here is derived from an EMBL/GenBank/DDBJ whole genome shotgun (WGS) entry which is preliminary data.</text>
</comment>
<dbReference type="PANTHER" id="PTHR43357:SF4">
    <property type="entry name" value="INNER MEMBRANE ABC TRANSPORTER PERMEASE PROTEIN YDCV"/>
    <property type="match status" value="1"/>
</dbReference>
<gene>
    <name evidence="10" type="ORF">BN46_0870</name>
    <name evidence="11" type="ORF">HMPREF9719_00619</name>
</gene>
<dbReference type="EMBL" id="CAJZ01000117">
    <property type="protein sequence ID" value="CCI83601.1"/>
    <property type="molecule type" value="Genomic_DNA"/>
</dbReference>
<feature type="transmembrane region" description="Helical" evidence="8">
    <location>
        <begin position="371"/>
        <end position="394"/>
    </location>
</feature>
<dbReference type="PATRIC" id="fig|883169.3.peg.591"/>
<evidence type="ECO:0000256" key="4">
    <source>
        <dbReference type="ARBA" id="ARBA00022519"/>
    </source>
</evidence>
<feature type="transmembrane region" description="Helical" evidence="8">
    <location>
        <begin position="232"/>
        <end position="256"/>
    </location>
</feature>
<evidence type="ECO:0000256" key="7">
    <source>
        <dbReference type="ARBA" id="ARBA00023136"/>
    </source>
</evidence>
<dbReference type="CDD" id="cd06261">
    <property type="entry name" value="TM_PBP2"/>
    <property type="match status" value="1"/>
</dbReference>
<evidence type="ECO:0000256" key="2">
    <source>
        <dbReference type="ARBA" id="ARBA00022448"/>
    </source>
</evidence>
<keyword evidence="7 8" id="KW-0472">Membrane</keyword>
<dbReference type="eggNOG" id="COG1178">
    <property type="taxonomic scope" value="Bacteria"/>
</dbReference>
<keyword evidence="12" id="KW-1185">Reference proteome</keyword>
<dbReference type="HOGENOM" id="CLU_021838_2_1_11"/>
<evidence type="ECO:0000313" key="11">
    <source>
        <dbReference type="EMBL" id="EJZ82394.1"/>
    </source>
</evidence>
<dbReference type="Proteomes" id="UP000006078">
    <property type="component" value="Unassembled WGS sequence"/>
</dbReference>
<evidence type="ECO:0000256" key="8">
    <source>
        <dbReference type="RuleBase" id="RU363032"/>
    </source>
</evidence>
<dbReference type="Pfam" id="PF00528">
    <property type="entry name" value="BPD_transp_1"/>
    <property type="match status" value="2"/>
</dbReference>
<reference evidence="11 12" key="2">
    <citation type="submission" date="2012-08" db="EMBL/GenBank/DDBJ databases">
        <title>The Genome Sequence of Turicella otitidis ATCC 51513.</title>
        <authorList>
            <consortium name="The Broad Institute Genome Sequencing Platform"/>
            <person name="Earl A."/>
            <person name="Ward D."/>
            <person name="Feldgarden M."/>
            <person name="Gevers D."/>
            <person name="Huys G."/>
            <person name="Walker B."/>
            <person name="Young S.K."/>
            <person name="Zeng Q."/>
            <person name="Gargeya S."/>
            <person name="Fitzgerald M."/>
            <person name="Haas B."/>
            <person name="Abouelleil A."/>
            <person name="Alvarado L."/>
            <person name="Arachchi H.M."/>
            <person name="Berlin A.M."/>
            <person name="Chapman S.B."/>
            <person name="Goldberg J."/>
            <person name="Griggs A."/>
            <person name="Gujja S."/>
            <person name="Hansen M."/>
            <person name="Howarth C."/>
            <person name="Imamovic A."/>
            <person name="Larimer J."/>
            <person name="McCowen C."/>
            <person name="Montmayeur A."/>
            <person name="Murphy C."/>
            <person name="Neiman D."/>
            <person name="Pearson M."/>
            <person name="Priest M."/>
            <person name="Roberts A."/>
            <person name="Saif S."/>
            <person name="Shea T."/>
            <person name="Sisk P."/>
            <person name="Sykes S."/>
            <person name="Wortman J."/>
            <person name="Nusbaum C."/>
            <person name="Birren B."/>
        </authorList>
    </citation>
    <scope>NUCLEOTIDE SEQUENCE [LARGE SCALE GENOMIC DNA]</scope>
    <source>
        <strain evidence="11 12">ATCC 51513</strain>
    </source>
</reference>
<proteinExistence type="inferred from homology"/>
<dbReference type="OrthoDB" id="27542at2"/>
<evidence type="ECO:0000256" key="3">
    <source>
        <dbReference type="ARBA" id="ARBA00022475"/>
    </source>
</evidence>
<dbReference type="STRING" id="29321.AAV33_00495"/>
<dbReference type="RefSeq" id="WP_004600509.1">
    <property type="nucleotide sequence ID" value="NZ_HF541866.1"/>
</dbReference>
<evidence type="ECO:0000256" key="5">
    <source>
        <dbReference type="ARBA" id="ARBA00022692"/>
    </source>
</evidence>
<dbReference type="Proteomes" id="UP000011016">
    <property type="component" value="Unassembled WGS sequence"/>
</dbReference>
<evidence type="ECO:0000256" key="6">
    <source>
        <dbReference type="ARBA" id="ARBA00022989"/>
    </source>
</evidence>
<dbReference type="GO" id="GO:0055085">
    <property type="term" value="P:transmembrane transport"/>
    <property type="evidence" value="ECO:0007669"/>
    <property type="project" value="InterPro"/>
</dbReference>
<feature type="domain" description="ABC transmembrane type-1" evidence="9">
    <location>
        <begin position="337"/>
        <end position="525"/>
    </location>
</feature>
<keyword evidence="3" id="KW-1003">Cell membrane</keyword>